<keyword evidence="1" id="KW-0732">Signal</keyword>
<evidence type="ECO:0000259" key="2">
    <source>
        <dbReference type="Pfam" id="PF19657"/>
    </source>
</evidence>
<feature type="chain" id="PRO_5026069032" evidence="1">
    <location>
        <begin position="22"/>
        <end position="281"/>
    </location>
</feature>
<dbReference type="Pfam" id="PF19657">
    <property type="entry name" value="DUF6160"/>
    <property type="match status" value="1"/>
</dbReference>
<proteinExistence type="predicted"/>
<accession>A0A6G8S676</accession>
<dbReference type="Proteomes" id="UP000501939">
    <property type="component" value="Chromosome"/>
</dbReference>
<feature type="domain" description="DUF6160" evidence="2">
    <location>
        <begin position="1"/>
        <end position="93"/>
    </location>
</feature>
<organism evidence="3 4">
    <name type="scientific">Acinetobacter lanii</name>
    <dbReference type="NCBI Taxonomy" id="2715163"/>
    <lineage>
        <taxon>Bacteria</taxon>
        <taxon>Pseudomonadati</taxon>
        <taxon>Pseudomonadota</taxon>
        <taxon>Gammaproteobacteria</taxon>
        <taxon>Moraxellales</taxon>
        <taxon>Moraxellaceae</taxon>
        <taxon>Acinetobacter</taxon>
    </lineage>
</organism>
<reference evidence="3 4" key="1">
    <citation type="submission" date="2020-03" db="EMBL/GenBank/DDBJ databases">
        <authorList>
            <person name="Zhu W."/>
        </authorList>
    </citation>
    <scope>NUCLEOTIDE SEQUENCE [LARGE SCALE GENOMIC DNA]</scope>
    <source>
        <strain evidence="3 4">185</strain>
    </source>
</reference>
<evidence type="ECO:0000256" key="1">
    <source>
        <dbReference type="SAM" id="SignalP"/>
    </source>
</evidence>
<dbReference type="AlphaFoldDB" id="A0A6G8S676"/>
<dbReference type="EMBL" id="CP049916">
    <property type="protein sequence ID" value="QIO09675.1"/>
    <property type="molecule type" value="Genomic_DNA"/>
</dbReference>
<dbReference type="RefSeq" id="WP_166326292.1">
    <property type="nucleotide sequence ID" value="NZ_CP049916.1"/>
</dbReference>
<protein>
    <submittedName>
        <fullName evidence="3">Protein FilA</fullName>
    </submittedName>
</protein>
<sequence length="281" mass="27676">MKLFTKVALVSSIAVSANAMAMQAMDDASLSSTTGQDGINIGIKLDGGAITVDQLFIHDNDGLADTALGGTSKAGAIVLGNEATKGISITQTDTTKNLVDLVIDSDAGTADKGGAFLNVAANVTGMKIAVGPIGVAASGTTNGVVRGTTGTVNEILTGLNVELGSVAANVQLGATPQGAMINLNSEITGGLKLTNLGIKDNAGGGSIVLDSIQVVETGKTSLGANAKIGVTTDGLYIKPAAQNISAYVGGVHLGSAAAKSIGDIEIKGLNMGGSTISITGH</sequence>
<evidence type="ECO:0000313" key="4">
    <source>
        <dbReference type="Proteomes" id="UP000501939"/>
    </source>
</evidence>
<gene>
    <name evidence="3" type="ORF">G8D99_12100</name>
</gene>
<dbReference type="InterPro" id="IPR046158">
    <property type="entry name" value="DUF6160"/>
</dbReference>
<dbReference type="KEGG" id="alj:G8D99_12100"/>
<name>A0A6G8S676_9GAMM</name>
<evidence type="ECO:0000313" key="3">
    <source>
        <dbReference type="EMBL" id="QIO09675.1"/>
    </source>
</evidence>
<feature type="signal peptide" evidence="1">
    <location>
        <begin position="1"/>
        <end position="21"/>
    </location>
</feature>
<keyword evidence="4" id="KW-1185">Reference proteome</keyword>